<dbReference type="EMBL" id="OBMR01000016">
    <property type="protein sequence ID" value="SOC17838.1"/>
    <property type="molecule type" value="Genomic_DNA"/>
</dbReference>
<dbReference type="Pfam" id="PF08797">
    <property type="entry name" value="HIRAN"/>
    <property type="match status" value="1"/>
</dbReference>
<feature type="domain" description="HIRAN" evidence="3">
    <location>
        <begin position="2"/>
        <end position="55"/>
    </location>
</feature>
<dbReference type="AlphaFoldDB" id="A0A285T8Q4"/>
<evidence type="ECO:0000256" key="1">
    <source>
        <dbReference type="ARBA" id="ARBA00022723"/>
    </source>
</evidence>
<dbReference type="Proteomes" id="UP000219563">
    <property type="component" value="Unassembled WGS sequence"/>
</dbReference>
<gene>
    <name evidence="4" type="ORF">SAMN02910411_0539</name>
</gene>
<keyword evidence="2" id="KW-0378">Hydrolase</keyword>
<keyword evidence="1" id="KW-0479">Metal-binding</keyword>
<dbReference type="InterPro" id="IPR014905">
    <property type="entry name" value="HIRAN"/>
</dbReference>
<dbReference type="RefSeq" id="WP_097077293.1">
    <property type="nucleotide sequence ID" value="NZ_OBMR01000016.1"/>
</dbReference>
<evidence type="ECO:0000313" key="5">
    <source>
        <dbReference type="Proteomes" id="UP000219563"/>
    </source>
</evidence>
<organism evidence="4 5">
    <name type="scientific">Pseudobutyrivibrio ruminis DSM 9787</name>
    <dbReference type="NCBI Taxonomy" id="1123011"/>
    <lineage>
        <taxon>Bacteria</taxon>
        <taxon>Bacillati</taxon>
        <taxon>Bacillota</taxon>
        <taxon>Clostridia</taxon>
        <taxon>Lachnospirales</taxon>
        <taxon>Lachnospiraceae</taxon>
        <taxon>Pseudobutyrivibrio</taxon>
    </lineage>
</organism>
<proteinExistence type="predicted"/>
<dbReference type="GO" id="GO:0016818">
    <property type="term" value="F:hydrolase activity, acting on acid anhydrides, in phosphorus-containing anhydrides"/>
    <property type="evidence" value="ECO:0007669"/>
    <property type="project" value="InterPro"/>
</dbReference>
<evidence type="ECO:0000256" key="2">
    <source>
        <dbReference type="ARBA" id="ARBA00022801"/>
    </source>
</evidence>
<sequence>MGKMYFTLVGCNHYFGTEFLEKGMKLTLKKEPKNEYDSEAIMVKAKAIGKIGYVGNSPYTIQGDTMSAGRLYDKIGKKAKAKIVYVLPNGAVCKIVKEKKENTDETIDNEEE</sequence>
<accession>A0A285T8Q4</accession>
<dbReference type="GO" id="GO:0003676">
    <property type="term" value="F:nucleic acid binding"/>
    <property type="evidence" value="ECO:0007669"/>
    <property type="project" value="InterPro"/>
</dbReference>
<evidence type="ECO:0000259" key="3">
    <source>
        <dbReference type="Pfam" id="PF08797"/>
    </source>
</evidence>
<dbReference type="Gene3D" id="3.30.70.2330">
    <property type="match status" value="1"/>
</dbReference>
<protein>
    <submittedName>
        <fullName evidence="4">HIRAN domain-containing protein</fullName>
    </submittedName>
</protein>
<name>A0A285T8Q4_9FIRM</name>
<reference evidence="4 5" key="1">
    <citation type="submission" date="2017-08" db="EMBL/GenBank/DDBJ databases">
        <authorList>
            <person name="de Groot N.N."/>
        </authorList>
    </citation>
    <scope>NUCLEOTIDE SEQUENCE [LARGE SCALE GENOMIC DNA]</scope>
    <source>
        <strain evidence="4 5">DSM 9787</strain>
    </source>
</reference>
<dbReference type="GO" id="GO:0008270">
    <property type="term" value="F:zinc ion binding"/>
    <property type="evidence" value="ECO:0007669"/>
    <property type="project" value="InterPro"/>
</dbReference>
<evidence type="ECO:0000313" key="4">
    <source>
        <dbReference type="EMBL" id="SOC17838.1"/>
    </source>
</evidence>